<protein>
    <submittedName>
        <fullName evidence="13">Outer membrane usher protein AufC</fullName>
    </submittedName>
</protein>
<evidence type="ECO:0000256" key="3">
    <source>
        <dbReference type="ARBA" id="ARBA00022448"/>
    </source>
</evidence>
<comment type="subcellular location">
    <subcellularLocation>
        <location evidence="1">Cell outer membrane</location>
        <topology evidence="1">Multi-pass membrane protein</topology>
    </subcellularLocation>
</comment>
<evidence type="ECO:0000259" key="12">
    <source>
        <dbReference type="Pfam" id="PF13954"/>
    </source>
</evidence>
<evidence type="ECO:0000256" key="5">
    <source>
        <dbReference type="ARBA" id="ARBA00022558"/>
    </source>
</evidence>
<dbReference type="PATRIC" id="fig|1281200.3.peg.3789"/>
<dbReference type="InterPro" id="IPR000015">
    <property type="entry name" value="Fimb_usher"/>
</dbReference>
<keyword evidence="6 10" id="KW-0812">Transmembrane</keyword>
<feature type="transmembrane region" description="Helical" evidence="10">
    <location>
        <begin position="21"/>
        <end position="39"/>
    </location>
</feature>
<comment type="similarity">
    <text evidence="2">Belongs to the fimbrial export usher family.</text>
</comment>
<dbReference type="GO" id="GO:0009297">
    <property type="term" value="P:pilus assembly"/>
    <property type="evidence" value="ECO:0007669"/>
    <property type="project" value="InterPro"/>
</dbReference>
<dbReference type="InterPro" id="IPR042186">
    <property type="entry name" value="FimD_plug_dom"/>
</dbReference>
<sequence length="864" mass="95653">MNLKLKRCEYWMAAQKQMKRVVPLLLVIMPACSIAGMRFNPAFLSGDTEAVADLSRFEKGMTYLPGSYEVEVWVNDSPLLSRTVTFKADDANQLIPCLSLADLLSLGINKNALPEQALASSENSCLDLRIWFPDVHYMPELDAQRLKLTFPQAIIKRDARGYIPPEQWDNGITAFLLNYDFSGNNDRGDYSSNNYYLNLRAGINIGAWRFRDYSTWSRGSNSAGKLEHISSTLQRVIIPFRSELTLGDTWSSSDVFDSVSIRGIKLESDENMLPDSQSGFAPTVRGIAKSRAQVTIKQNGYVIYQTYMPPGPFEISDLNPTSSAGDLEVTIKESDNSETVYTVPYAAVPILQREGHSKYSTTVGQYRSNSYNQKSPYIFQGELIWGLPWDITAYGGAQFSEDYRALALGLGLNLGVFGATSFDVTQANSSLVDGSKHQGQSYRFLYSKSLVQTGTAFHIIGYRYSTQGFYTLSDTTYQQMSGTVVDPKTLDDKDYVYNWNDFYNLRYSKRGKFQASVSQPFGNYGSMYLSASQQTYWNTDKKDSLYQVGYNTSIKGIYLNVAWNYSKSPGTNADKIVSLNVSLPISNWLSSTNDGRSSSNAMTATYGYSQDNHGQVNQYTGVSGSLLEQHNLSYNIQHGFANQDNSSSGSVGVNYRGAYGSLNSAYSYDNEGNQQINYGISGALVVHENGLTLSQPLGETNVLIKAPGANNVDVQRGTGISTDWRGYAVVPYATEYRRNNISLDPMSMNMHTELDITSTEVIPGKGALVRAEFAAHIGIRGLFTVRYRNKSVPFGATASAQIKNSSQITGIVGDNGQLYLSGLPLEGVINIQWGDGVQQKCQANYKLPETELDNPVSYATLECR</sequence>
<dbReference type="PANTHER" id="PTHR30451:SF21">
    <property type="entry name" value="FIMBRIAL USHER DOMAIN-CONTAINING PROTEIN YDET-RELATED"/>
    <property type="match status" value="1"/>
</dbReference>
<dbReference type="GO" id="GO:0009279">
    <property type="term" value="C:cell outer membrane"/>
    <property type="evidence" value="ECO:0007669"/>
    <property type="project" value="UniProtKB-SubCell"/>
</dbReference>
<keyword evidence="8 10" id="KW-0472">Membrane</keyword>
<evidence type="ECO:0000256" key="2">
    <source>
        <dbReference type="ARBA" id="ARBA00008064"/>
    </source>
</evidence>
<name>A0A0E2L0H5_ECOU3</name>
<evidence type="ECO:0000256" key="6">
    <source>
        <dbReference type="ARBA" id="ARBA00022692"/>
    </source>
</evidence>
<feature type="domain" description="PapC N-terminal" evidence="12">
    <location>
        <begin position="39"/>
        <end position="182"/>
    </location>
</feature>
<dbReference type="FunFam" id="2.60.40.2610:FF:000001">
    <property type="entry name" value="Outer membrane fimbrial usher protein"/>
    <property type="match status" value="1"/>
</dbReference>
<dbReference type="InterPro" id="IPR043142">
    <property type="entry name" value="PapC-like_C_sf"/>
</dbReference>
<dbReference type="AlphaFoldDB" id="A0A0E2L0H5"/>
<evidence type="ECO:0000256" key="4">
    <source>
        <dbReference type="ARBA" id="ARBA00022452"/>
    </source>
</evidence>
<organism evidence="13 14">
    <name type="scientific">Escherichia coli (strain UMEA 3162-1)</name>
    <dbReference type="NCBI Taxonomy" id="1281200"/>
    <lineage>
        <taxon>Bacteria</taxon>
        <taxon>Pseudomonadati</taxon>
        <taxon>Pseudomonadota</taxon>
        <taxon>Gammaproteobacteria</taxon>
        <taxon>Enterobacterales</taxon>
        <taxon>Enterobacteriaceae</taxon>
        <taxon>Escherichia</taxon>
    </lineage>
</organism>
<dbReference type="Gene3D" id="2.60.40.2610">
    <property type="entry name" value="Outer membrane usher protein FimD, plug domain"/>
    <property type="match status" value="1"/>
</dbReference>
<dbReference type="PANTHER" id="PTHR30451">
    <property type="entry name" value="OUTER MEMBRANE USHER PROTEIN"/>
    <property type="match status" value="1"/>
</dbReference>
<accession>A0A0E2L0H5</accession>
<proteinExistence type="inferred from homology"/>
<dbReference type="InterPro" id="IPR037224">
    <property type="entry name" value="PapC_N_sf"/>
</dbReference>
<dbReference type="RefSeq" id="WP_001049762.1">
    <property type="nucleotide sequence ID" value="NZ_KE701778.1"/>
</dbReference>
<gene>
    <name evidence="13" type="ORF">G925_03652</name>
</gene>
<keyword evidence="5" id="KW-1029">Fimbrium biogenesis</keyword>
<dbReference type="Pfam" id="PF13953">
    <property type="entry name" value="PapC_C"/>
    <property type="match status" value="1"/>
</dbReference>
<dbReference type="InterPro" id="IPR025885">
    <property type="entry name" value="PapC_N"/>
</dbReference>
<evidence type="ECO:0000256" key="1">
    <source>
        <dbReference type="ARBA" id="ARBA00004571"/>
    </source>
</evidence>
<dbReference type="FunFam" id="2.60.40.3110:FF:000001">
    <property type="entry name" value="Putative fimbrial outer membrane usher"/>
    <property type="match status" value="1"/>
</dbReference>
<dbReference type="EMBL" id="AWBU01000023">
    <property type="protein sequence ID" value="EQX25055.1"/>
    <property type="molecule type" value="Genomic_DNA"/>
</dbReference>
<dbReference type="Gene3D" id="2.60.40.3110">
    <property type="match status" value="1"/>
</dbReference>
<keyword evidence="3" id="KW-0813">Transport</keyword>
<evidence type="ECO:0000256" key="8">
    <source>
        <dbReference type="ARBA" id="ARBA00023136"/>
    </source>
</evidence>
<dbReference type="Pfam" id="PF00577">
    <property type="entry name" value="Usher"/>
    <property type="match status" value="1"/>
</dbReference>
<evidence type="ECO:0000313" key="14">
    <source>
        <dbReference type="Proteomes" id="UP000016035"/>
    </source>
</evidence>
<evidence type="ECO:0000313" key="13">
    <source>
        <dbReference type="EMBL" id="EQX25055.1"/>
    </source>
</evidence>
<dbReference type="Proteomes" id="UP000016035">
    <property type="component" value="Unassembled WGS sequence"/>
</dbReference>
<evidence type="ECO:0000256" key="7">
    <source>
        <dbReference type="ARBA" id="ARBA00022729"/>
    </source>
</evidence>
<keyword evidence="9" id="KW-0998">Cell outer membrane</keyword>
<evidence type="ECO:0000259" key="11">
    <source>
        <dbReference type="Pfam" id="PF13953"/>
    </source>
</evidence>
<keyword evidence="10" id="KW-1133">Transmembrane helix</keyword>
<dbReference type="HOGENOM" id="CLU_009120_3_1_6"/>
<keyword evidence="7" id="KW-0732">Signal</keyword>
<dbReference type="Gene3D" id="2.60.40.2070">
    <property type="match status" value="1"/>
</dbReference>
<reference evidence="14" key="1">
    <citation type="submission" date="2013-07" db="EMBL/GenBank/DDBJ databases">
        <title>The genome sequence of Escherichia coli UMEA 3162-1.</title>
        <authorList>
            <consortium name="The Broad Institute Genome Sequencing Platform"/>
            <consortium name="The Broad Institute Genome Sequencing Center for Infectious Disease"/>
            <person name="Feldgarden M."/>
            <person name="Frimodt-Moller N."/>
            <person name="Leihof R.F."/>
            <person name="Rasmussen L."/>
            <person name="Young S.K."/>
            <person name="Zeng Q."/>
            <person name="Gargeya S."/>
            <person name="Abouelleil A."/>
            <person name="Alvarado L."/>
            <person name="Berlin A.M."/>
            <person name="Chapman S.B."/>
            <person name="Gainer-Dewar J."/>
            <person name="Goldberg J."/>
            <person name="Gnerre S."/>
            <person name="Griggs A."/>
            <person name="Gujja S."/>
            <person name="Hansen M."/>
            <person name="Howarth C."/>
            <person name="Imamovic A."/>
            <person name="Larimer J."/>
            <person name="McCowan C."/>
            <person name="Murphy C."/>
            <person name="Pearson M."/>
            <person name="Poon T."/>
            <person name="Priest M."/>
            <person name="Roberts A."/>
            <person name="Saif S."/>
            <person name="Shea T."/>
            <person name="Sykes S."/>
            <person name="Wortman J."/>
            <person name="Nusbaum C."/>
            <person name="Birren B."/>
        </authorList>
    </citation>
    <scope>NUCLEOTIDE SEQUENCE [LARGE SCALE GENOMIC DNA]</scope>
    <source>
        <strain evidence="14">UMEA 3162-1</strain>
    </source>
</reference>
<dbReference type="Gene3D" id="3.10.20.410">
    <property type="match status" value="1"/>
</dbReference>
<keyword evidence="4" id="KW-1134">Transmembrane beta strand</keyword>
<dbReference type="GO" id="GO:0015473">
    <property type="term" value="F:fimbrial usher porin activity"/>
    <property type="evidence" value="ECO:0007669"/>
    <property type="project" value="InterPro"/>
</dbReference>
<dbReference type="InterPro" id="IPR025949">
    <property type="entry name" value="PapC-like_C"/>
</dbReference>
<feature type="domain" description="PapC-like C-terminal" evidence="11">
    <location>
        <begin position="783"/>
        <end position="849"/>
    </location>
</feature>
<dbReference type="SUPFAM" id="SSF141729">
    <property type="entry name" value="FimD N-terminal domain-like"/>
    <property type="match status" value="1"/>
</dbReference>
<comment type="caution">
    <text evidence="13">The sequence shown here is derived from an EMBL/GenBank/DDBJ whole genome shotgun (WGS) entry which is preliminary data.</text>
</comment>
<dbReference type="NCBIfam" id="NF011740">
    <property type="entry name" value="PRK15193.1"/>
    <property type="match status" value="1"/>
</dbReference>
<dbReference type="Pfam" id="PF13954">
    <property type="entry name" value="PapC_N"/>
    <property type="match status" value="1"/>
</dbReference>
<evidence type="ECO:0000256" key="10">
    <source>
        <dbReference type="SAM" id="Phobius"/>
    </source>
</evidence>
<evidence type="ECO:0000256" key="9">
    <source>
        <dbReference type="ARBA" id="ARBA00023237"/>
    </source>
</evidence>